<evidence type="ECO:0000313" key="1">
    <source>
        <dbReference type="EMBL" id="KAL1237581.1"/>
    </source>
</evidence>
<keyword evidence="2" id="KW-1185">Reference proteome</keyword>
<proteinExistence type="predicted"/>
<organism evidence="1 2">
    <name type="scientific">Trichinella spiralis</name>
    <name type="common">Trichina worm</name>
    <dbReference type="NCBI Taxonomy" id="6334"/>
    <lineage>
        <taxon>Eukaryota</taxon>
        <taxon>Metazoa</taxon>
        <taxon>Ecdysozoa</taxon>
        <taxon>Nematoda</taxon>
        <taxon>Enoplea</taxon>
        <taxon>Dorylaimia</taxon>
        <taxon>Trichinellida</taxon>
        <taxon>Trichinellidae</taxon>
        <taxon>Trichinella</taxon>
    </lineage>
</organism>
<accession>A0ABR3KHJ2</accession>
<dbReference type="EMBL" id="JBEUSY010000340">
    <property type="protein sequence ID" value="KAL1237581.1"/>
    <property type="molecule type" value="Genomic_DNA"/>
</dbReference>
<evidence type="ECO:0000313" key="2">
    <source>
        <dbReference type="Proteomes" id="UP001558632"/>
    </source>
</evidence>
<dbReference type="Proteomes" id="UP001558632">
    <property type="component" value="Unassembled WGS sequence"/>
</dbReference>
<comment type="caution">
    <text evidence="1">The sequence shown here is derived from an EMBL/GenBank/DDBJ whole genome shotgun (WGS) entry which is preliminary data.</text>
</comment>
<gene>
    <name evidence="1" type="ORF">TSPI_10978</name>
</gene>
<reference evidence="1 2" key="1">
    <citation type="submission" date="2024-07" db="EMBL/GenBank/DDBJ databases">
        <title>Enhanced genomic and transcriptomic resources for Trichinella pseudospiralis and T. spiralis underpin the discovery of pronounced molecular differences between stages and species.</title>
        <authorList>
            <person name="Pasi K.K."/>
            <person name="La Rosa G."/>
            <person name="Gomez-Morales M.A."/>
            <person name="Tosini F."/>
            <person name="Sumanam S."/>
            <person name="Young N.D."/>
            <person name="Chang B.C."/>
            <person name="Robin G.B."/>
        </authorList>
    </citation>
    <scope>NUCLEOTIDE SEQUENCE [LARGE SCALE GENOMIC DNA]</scope>
    <source>
        <strain evidence="1">ISS534</strain>
    </source>
</reference>
<name>A0ABR3KHJ2_TRISP</name>
<protein>
    <submittedName>
        <fullName evidence="1">Biotin synthase</fullName>
    </submittedName>
</protein>
<sequence>MVRDEHKVVLLSAIGGAGGMRIPIDGTIVRSEAAELAHVIESMISKHQMDGLTDLDRYMVLYTAVYVVKPLALMRVRLAHGRTDCKFCLTITNHPDDVLNDDEMGLFYRILIARQKKLLPSKVKIPLSCCAAMKMERRCYGRWS</sequence>